<evidence type="ECO:0000313" key="1">
    <source>
        <dbReference type="EMBL" id="VVP89032.1"/>
    </source>
</evidence>
<proteinExistence type="predicted"/>
<evidence type="ECO:0000313" key="2">
    <source>
        <dbReference type="Proteomes" id="UP000412311"/>
    </source>
</evidence>
<sequence>MRHAHSYLKKSVTVVFIFIEIRSMVQASPHINLYSNYRRPHKTYCTFVQNFTRSIMVHLKIHSYYLAGFAGGFTGGVNIF</sequence>
<dbReference type="AlphaFoldDB" id="A0A5E7SQB8"/>
<dbReference type="Proteomes" id="UP000412311">
    <property type="component" value="Unassembled WGS sequence"/>
</dbReference>
<protein>
    <submittedName>
        <fullName evidence="1">Uncharacterized protein</fullName>
    </submittedName>
</protein>
<gene>
    <name evidence="1" type="ORF">PS925_01203</name>
</gene>
<organism evidence="1 2">
    <name type="scientific">Pseudomonas fluorescens</name>
    <dbReference type="NCBI Taxonomy" id="294"/>
    <lineage>
        <taxon>Bacteria</taxon>
        <taxon>Pseudomonadati</taxon>
        <taxon>Pseudomonadota</taxon>
        <taxon>Gammaproteobacteria</taxon>
        <taxon>Pseudomonadales</taxon>
        <taxon>Pseudomonadaceae</taxon>
        <taxon>Pseudomonas</taxon>
    </lineage>
</organism>
<accession>A0A5E7SQB8</accession>
<name>A0A5E7SQB8_PSEFL</name>
<dbReference type="EMBL" id="CABVJG010000003">
    <property type="protein sequence ID" value="VVP89032.1"/>
    <property type="molecule type" value="Genomic_DNA"/>
</dbReference>
<reference evidence="1 2" key="1">
    <citation type="submission" date="2019-09" db="EMBL/GenBank/DDBJ databases">
        <authorList>
            <person name="Chandra G."/>
            <person name="Truman W A."/>
        </authorList>
    </citation>
    <scope>NUCLEOTIDE SEQUENCE [LARGE SCALE GENOMIC DNA]</scope>
    <source>
        <strain evidence="1">PS925</strain>
    </source>
</reference>